<dbReference type="EMBL" id="JAAOIW010000005">
    <property type="protein sequence ID" value="NHN31393.1"/>
    <property type="molecule type" value="Genomic_DNA"/>
</dbReference>
<dbReference type="NCBIfam" id="TIGR01549">
    <property type="entry name" value="HAD-SF-IA-v1"/>
    <property type="match status" value="1"/>
</dbReference>
<evidence type="ECO:0000313" key="4">
    <source>
        <dbReference type="EMBL" id="NHN31393.1"/>
    </source>
</evidence>
<sequence>MGKPYPIQGKKAICFDLNETLIHQGITFEHAFRSVWNDYAGRGLQGSDSNADTIWEQYQEQWQQHRKSKSSELSFDLLQEQCLKDAIAMQQLPVHQGFAPHFFQLVRKQRLAGKTLAPGVETTLRALSQNYRLAIISNSPHSEVDILLERFRLKSYFSEERIFTAHKPSEKKPGFLIFKTALQALDLMPRQAVMVGNSWKHDICGAAKAGLDVIWLRSLQDRGTKKISRQKLGKRTVYHIQEISQLLELFH</sequence>
<dbReference type="InterPro" id="IPR051400">
    <property type="entry name" value="HAD-like_hydrolase"/>
</dbReference>
<keyword evidence="3" id="KW-0460">Magnesium</keyword>
<dbReference type="GO" id="GO:0016787">
    <property type="term" value="F:hydrolase activity"/>
    <property type="evidence" value="ECO:0007669"/>
    <property type="project" value="UniProtKB-KW"/>
</dbReference>
<reference evidence="4" key="1">
    <citation type="submission" date="2020-03" db="EMBL/GenBank/DDBJ databases">
        <title>Draft sequencing of Paenibacilllus sp. S3N08.</title>
        <authorList>
            <person name="Kim D.-U."/>
        </authorList>
    </citation>
    <scope>NUCLEOTIDE SEQUENCE</scope>
    <source>
        <strain evidence="4">S3N08</strain>
    </source>
</reference>
<name>A0ABX0J9B1_9BACL</name>
<evidence type="ECO:0000313" key="5">
    <source>
        <dbReference type="Proteomes" id="UP001165962"/>
    </source>
</evidence>
<dbReference type="InterPro" id="IPR006439">
    <property type="entry name" value="HAD-SF_hydro_IA"/>
</dbReference>
<proteinExistence type="predicted"/>
<dbReference type="InterPro" id="IPR023214">
    <property type="entry name" value="HAD_sf"/>
</dbReference>
<keyword evidence="2 4" id="KW-0378">Hydrolase</keyword>
<dbReference type="InterPro" id="IPR041492">
    <property type="entry name" value="HAD_2"/>
</dbReference>
<dbReference type="Gene3D" id="3.40.50.1000">
    <property type="entry name" value="HAD superfamily/HAD-like"/>
    <property type="match status" value="1"/>
</dbReference>
<organism evidence="4 5">
    <name type="scientific">Paenibacillus agricola</name>
    <dbReference type="NCBI Taxonomy" id="2716264"/>
    <lineage>
        <taxon>Bacteria</taxon>
        <taxon>Bacillati</taxon>
        <taxon>Bacillota</taxon>
        <taxon>Bacilli</taxon>
        <taxon>Bacillales</taxon>
        <taxon>Paenibacillaceae</taxon>
        <taxon>Paenibacillus</taxon>
    </lineage>
</organism>
<dbReference type="PANTHER" id="PTHR46470:SF3">
    <property type="entry name" value="N-ACYLNEURAMINATE-9-PHOSPHATASE"/>
    <property type="match status" value="1"/>
</dbReference>
<dbReference type="SUPFAM" id="SSF56784">
    <property type="entry name" value="HAD-like"/>
    <property type="match status" value="1"/>
</dbReference>
<dbReference type="PANTHER" id="PTHR46470">
    <property type="entry name" value="N-ACYLNEURAMINATE-9-PHOSPHATASE"/>
    <property type="match status" value="1"/>
</dbReference>
<dbReference type="SFLD" id="SFLDG01129">
    <property type="entry name" value="C1.5:_HAD__Beta-PGM__Phosphata"/>
    <property type="match status" value="1"/>
</dbReference>
<dbReference type="InterPro" id="IPR036412">
    <property type="entry name" value="HAD-like_sf"/>
</dbReference>
<evidence type="ECO:0000256" key="3">
    <source>
        <dbReference type="ARBA" id="ARBA00022842"/>
    </source>
</evidence>
<dbReference type="Proteomes" id="UP001165962">
    <property type="component" value="Unassembled WGS sequence"/>
</dbReference>
<evidence type="ECO:0000256" key="2">
    <source>
        <dbReference type="ARBA" id="ARBA00022801"/>
    </source>
</evidence>
<evidence type="ECO:0000256" key="1">
    <source>
        <dbReference type="ARBA" id="ARBA00001946"/>
    </source>
</evidence>
<accession>A0ABX0J9B1</accession>
<protein>
    <submittedName>
        <fullName evidence="4">HAD family hydrolase</fullName>
    </submittedName>
</protein>
<keyword evidence="5" id="KW-1185">Reference proteome</keyword>
<dbReference type="Pfam" id="PF13419">
    <property type="entry name" value="HAD_2"/>
    <property type="match status" value="1"/>
</dbReference>
<gene>
    <name evidence="4" type="ORF">G9U52_16265</name>
</gene>
<comment type="cofactor">
    <cofactor evidence="1">
        <name>Mg(2+)</name>
        <dbReference type="ChEBI" id="CHEBI:18420"/>
    </cofactor>
</comment>
<dbReference type="RefSeq" id="WP_166151379.1">
    <property type="nucleotide sequence ID" value="NZ_JAAOIW010000005.1"/>
</dbReference>
<dbReference type="Gene3D" id="1.20.120.710">
    <property type="entry name" value="Haloacid dehalogenase hydrolase-like domain"/>
    <property type="match status" value="1"/>
</dbReference>
<comment type="caution">
    <text evidence="4">The sequence shown here is derived from an EMBL/GenBank/DDBJ whole genome shotgun (WGS) entry which is preliminary data.</text>
</comment>
<dbReference type="SFLD" id="SFLDS00003">
    <property type="entry name" value="Haloacid_Dehalogenase"/>
    <property type="match status" value="1"/>
</dbReference>